<dbReference type="GeneID" id="9097235"/>
<dbReference type="PANTHER" id="PTHR41800">
    <property type="entry name" value="EXPRESSED PROTEIN"/>
    <property type="match status" value="1"/>
</dbReference>
<name>C1H0P1_PARBA</name>
<feature type="compositionally biased region" description="Basic and acidic residues" evidence="1">
    <location>
        <begin position="101"/>
        <end position="133"/>
    </location>
</feature>
<dbReference type="EMBL" id="KN294001">
    <property type="protein sequence ID" value="EEH33282.2"/>
    <property type="molecule type" value="Genomic_DNA"/>
</dbReference>
<keyword evidence="3" id="KW-1185">Reference proteome</keyword>
<dbReference type="Proteomes" id="UP000002059">
    <property type="component" value="Partially assembled WGS sequence"/>
</dbReference>
<dbReference type="Pfam" id="PF15932">
    <property type="entry name" value="DUF4748"/>
    <property type="match status" value="1"/>
</dbReference>
<dbReference type="HOGENOM" id="CLU_120625_1_0_1"/>
<evidence type="ECO:0000313" key="2">
    <source>
        <dbReference type="EMBL" id="EEH33282.2"/>
    </source>
</evidence>
<proteinExistence type="predicted"/>
<reference evidence="2 3" key="1">
    <citation type="journal article" date="2011" name="PLoS Genet.">
        <title>Comparative genomic analysis of human fungal pathogens causing paracoccidioidomycosis.</title>
        <authorList>
            <person name="Desjardins C.A."/>
            <person name="Champion M.D."/>
            <person name="Holder J.W."/>
            <person name="Muszewska A."/>
            <person name="Goldberg J."/>
            <person name="Bailao A.M."/>
            <person name="Brigido M.M."/>
            <person name="Ferreira M.E."/>
            <person name="Garcia A.M."/>
            <person name="Grynberg M."/>
            <person name="Gujja S."/>
            <person name="Heiman D.I."/>
            <person name="Henn M.R."/>
            <person name="Kodira C.D."/>
            <person name="Leon-Narvaez H."/>
            <person name="Longo L.V."/>
            <person name="Ma L.J."/>
            <person name="Malavazi I."/>
            <person name="Matsuo A.L."/>
            <person name="Morais F.V."/>
            <person name="Pereira M."/>
            <person name="Rodriguez-Brito S."/>
            <person name="Sakthikumar S."/>
            <person name="Salem-Izacc S.M."/>
            <person name="Sykes S.M."/>
            <person name="Teixeira M.M."/>
            <person name="Vallejo M.C."/>
            <person name="Walter M.E."/>
            <person name="Yandava C."/>
            <person name="Young S."/>
            <person name="Zeng Q."/>
            <person name="Zucker J."/>
            <person name="Felipe M.S."/>
            <person name="Goldman G.H."/>
            <person name="Haas B.J."/>
            <person name="McEwen J.G."/>
            <person name="Nino-Vega G."/>
            <person name="Puccia R."/>
            <person name="San-Blas G."/>
            <person name="Soares C.M."/>
            <person name="Birren B.W."/>
            <person name="Cuomo C.A."/>
        </authorList>
    </citation>
    <scope>NUCLEOTIDE SEQUENCE [LARGE SCALE GENOMIC DNA]</scope>
    <source>
        <strain evidence="3">ATCC MYA-826 / Pb01</strain>
    </source>
</reference>
<feature type="region of interest" description="Disordered" evidence="1">
    <location>
        <begin position="33"/>
        <end position="140"/>
    </location>
</feature>
<dbReference type="OrthoDB" id="2559326at2759"/>
<evidence type="ECO:0000256" key="1">
    <source>
        <dbReference type="SAM" id="MobiDB-lite"/>
    </source>
</evidence>
<gene>
    <name evidence="2" type="ORF">PAAG_04335</name>
</gene>
<sequence length="140" mass="15095">MAMLSQTGWAGAHYVSVPGGGAYYFAKKSVNARRASQHEEILRRREEAARQEKSEMAFSSATSDMPASSKTSSSPGGIGAAQAERAKSGSDTDDTASPSREAGHDPAATRHEPETQSERVHEKGKYEAAEPYRPKRGNRL</sequence>
<dbReference type="RefSeq" id="XP_015699470.1">
    <property type="nucleotide sequence ID" value="XM_015845244.1"/>
</dbReference>
<protein>
    <submittedName>
        <fullName evidence="2">Uncharacterized protein</fullName>
    </submittedName>
</protein>
<evidence type="ECO:0000313" key="3">
    <source>
        <dbReference type="Proteomes" id="UP000002059"/>
    </source>
</evidence>
<dbReference type="OMA" id="YEAAEPY"/>
<dbReference type="KEGG" id="pbl:PAAG_04335"/>
<dbReference type="VEuPathDB" id="FungiDB:PAAG_04335"/>
<feature type="compositionally biased region" description="Basic and acidic residues" evidence="1">
    <location>
        <begin position="36"/>
        <end position="55"/>
    </location>
</feature>
<dbReference type="InterPro" id="IPR031833">
    <property type="entry name" value="DUF4748"/>
</dbReference>
<dbReference type="AlphaFoldDB" id="C1H0P1"/>
<feature type="compositionally biased region" description="Polar residues" evidence="1">
    <location>
        <begin position="57"/>
        <end position="75"/>
    </location>
</feature>
<accession>C1H0P1</accession>
<dbReference type="eggNOG" id="ENOG502S9H1">
    <property type="taxonomic scope" value="Eukaryota"/>
</dbReference>
<organism evidence="2 3">
    <name type="scientific">Paracoccidioides lutzii (strain ATCC MYA-826 / Pb01)</name>
    <name type="common">Paracoccidioides brasiliensis</name>
    <dbReference type="NCBI Taxonomy" id="502779"/>
    <lineage>
        <taxon>Eukaryota</taxon>
        <taxon>Fungi</taxon>
        <taxon>Dikarya</taxon>
        <taxon>Ascomycota</taxon>
        <taxon>Pezizomycotina</taxon>
        <taxon>Eurotiomycetes</taxon>
        <taxon>Eurotiomycetidae</taxon>
        <taxon>Onygenales</taxon>
        <taxon>Ajellomycetaceae</taxon>
        <taxon>Paracoccidioides</taxon>
    </lineage>
</organism>
<dbReference type="PANTHER" id="PTHR41800:SF1">
    <property type="entry name" value="EXPRESSED PROTEIN"/>
    <property type="match status" value="1"/>
</dbReference>